<dbReference type="PRINTS" id="PR01367">
    <property type="entry name" value="BGCRYSTALLIN"/>
</dbReference>
<dbReference type="FunFam" id="2.60.20.10:FF:000011">
    <property type="entry name" value="very large A-kinase anchor protein"/>
    <property type="match status" value="1"/>
</dbReference>
<keyword evidence="8" id="KW-1185">Reference proteome</keyword>
<dbReference type="Pfam" id="PF00652">
    <property type="entry name" value="Ricin_B_lectin"/>
    <property type="match status" value="1"/>
</dbReference>
<dbReference type="Gene3D" id="2.60.20.10">
    <property type="entry name" value="Crystallins"/>
    <property type="match status" value="6"/>
</dbReference>
<dbReference type="FunFam" id="2.80.10.50:FF:000038">
    <property type="entry name" value="very large A-kinase anchor protein isoform X1"/>
    <property type="match status" value="1"/>
</dbReference>
<name>A0A7L1G701_9PICI</name>
<gene>
    <name evidence="7" type="primary">Crybg3</name>
    <name evidence="7" type="ORF">INDMAC_R08488</name>
</gene>
<feature type="non-terminal residue" evidence="7">
    <location>
        <position position="981"/>
    </location>
</feature>
<proteinExistence type="inferred from homology"/>
<dbReference type="FunFam" id="2.60.20.10:FF:000009">
    <property type="entry name" value="very large A-kinase anchor protein"/>
    <property type="match status" value="1"/>
</dbReference>
<dbReference type="EMBL" id="VXBD01003250">
    <property type="protein sequence ID" value="NXN09031.1"/>
    <property type="molecule type" value="Genomic_DNA"/>
</dbReference>
<dbReference type="SUPFAM" id="SSF50370">
    <property type="entry name" value="Ricin B-like lectins"/>
    <property type="match status" value="1"/>
</dbReference>
<dbReference type="AlphaFoldDB" id="A0A7L1G701"/>
<dbReference type="OrthoDB" id="9895617at2759"/>
<dbReference type="FunFam" id="2.60.20.10:FF:000006">
    <property type="entry name" value="Very large A-kinase anchor protein"/>
    <property type="match status" value="1"/>
</dbReference>
<dbReference type="Gene3D" id="2.80.10.50">
    <property type="match status" value="1"/>
</dbReference>
<dbReference type="InterPro" id="IPR050252">
    <property type="entry name" value="Beta/Gamma-Crystallin"/>
</dbReference>
<keyword evidence="3" id="KW-0430">Lectin</keyword>
<sequence>ENSSFTIVYEGALQTENRSVSTDDVQTGLLSSSDLLSDNTDHLMYERAKDKSEPACLYEMGNKLNEATDSRSSESFLSVEAKRYRVYPFSLSPIYEDDSSQEDVLSPNMSPVGCPSGKPKGNTDHASVLSLLQSVSERLQFTTQLSKEEEEGDEEESSYKEHILEKENYCLSSQWSGNSKKPLRSNDNNRYLFPEQSLIHSKEQPDSKEQLELFPDAVSPSQTPCKPVSQKADAALKHPSASVYYQYLKSASNCSSEKGTRFGSILQDMLQPKVHWSQENTMPKLGELSKNLIDRASLKYNPRPGKIIIYDIYGDKSKREVHSDVLDTASWIFHVGTLLRIIRGCWILYEKPKFQGRKYVLEEGEAVLDHLWDLPGMKHHRRNLTVGSIKHVTKDCGVPEVEFCLAAGGTERLPICIQSAAANLEELGVEKNPYIRVKSGVWLAYSDFNYKGDVKVLEECDSPSEIPSADVKSLRPLKMGGLKVQMPMNVKIIIYEKTHFEGWSKEFSENVSSVPALFAREEEFQGIGSIRVIGGVWVAYDKKSYKGHQYLLEEGDYEDKPSWQGTNNVLLSFRFLQANFIESSVTLFQSDDEDGKALDIISEEIPDLEQAGFGPETSSILVRSGVWVAYQQKYFCGEQYILEKGKYKCFFDWGGSSKIIMSVRPIKLEPLGMNEPPHLLRAFSNTHFQGACIDFTTEVSDFTSFIPCSFKVLRGCWLLYYQGEIADNHCVLEEGLYVNLSSCGCPTATIKSLKPIQYVFAEPSISLFALECCKGRELHFTEPISSVLNEDLHFSTQSVWVRSGLWIAYEGCNFSGNQILLEPSEISNWNEHSGWKAIGSLRPVKQPAVYLRVKNQAQGKYLTVAGSPGDAKATSVCVSPYNGKNTQIWHYCHGLLKSKANNACLDVIGGRDLPGAKVALWAEHGKDRQKWRLNEDGTISSYLSDQLVLDIKGGNYYDKNHIIMNQQIDNKHSQKWDIEIL</sequence>
<evidence type="ECO:0000256" key="4">
    <source>
        <dbReference type="ARBA" id="ARBA00022737"/>
    </source>
</evidence>
<feature type="region of interest" description="Disordered" evidence="5">
    <location>
        <begin position="98"/>
        <end position="124"/>
    </location>
</feature>
<dbReference type="GO" id="GO:0005212">
    <property type="term" value="F:structural constituent of eye lens"/>
    <property type="evidence" value="ECO:0007669"/>
    <property type="project" value="TreeGrafter"/>
</dbReference>
<evidence type="ECO:0000256" key="5">
    <source>
        <dbReference type="SAM" id="MobiDB-lite"/>
    </source>
</evidence>
<dbReference type="InterPro" id="IPR011024">
    <property type="entry name" value="G_crystallin-like"/>
</dbReference>
<keyword evidence="2" id="KW-0597">Phosphoprotein</keyword>
<dbReference type="Pfam" id="PF00030">
    <property type="entry name" value="Crystall"/>
    <property type="match status" value="5"/>
</dbReference>
<dbReference type="GO" id="GO:0007601">
    <property type="term" value="P:visual perception"/>
    <property type="evidence" value="ECO:0007669"/>
    <property type="project" value="TreeGrafter"/>
</dbReference>
<comment type="caution">
    <text evidence="7">The sequence shown here is derived from an EMBL/GenBank/DDBJ whole genome shotgun (WGS) entry which is preliminary data.</text>
</comment>
<dbReference type="InterPro" id="IPR000772">
    <property type="entry name" value="Ricin_B_lectin"/>
</dbReference>
<evidence type="ECO:0000256" key="2">
    <source>
        <dbReference type="ARBA" id="ARBA00022553"/>
    </source>
</evidence>
<dbReference type="SUPFAM" id="SSF49695">
    <property type="entry name" value="gamma-Crystallin-like"/>
    <property type="match status" value="3"/>
</dbReference>
<dbReference type="PANTHER" id="PTHR11818">
    <property type="entry name" value="BETA/GAMMA CRYSTALLIN"/>
    <property type="match status" value="1"/>
</dbReference>
<comment type="similarity">
    <text evidence="1">Belongs to the beta/gamma-crystallin family.</text>
</comment>
<evidence type="ECO:0000256" key="1">
    <source>
        <dbReference type="ARBA" id="ARBA00009646"/>
    </source>
</evidence>
<keyword evidence="4" id="KW-0677">Repeat</keyword>
<feature type="non-terminal residue" evidence="7">
    <location>
        <position position="1"/>
    </location>
</feature>
<dbReference type="PANTHER" id="PTHR11818:SF38">
    <property type="entry name" value="VERY LARGE A-KINASE ANCHOR PROTEIN"/>
    <property type="match status" value="1"/>
</dbReference>
<organism evidence="7 8">
    <name type="scientific">Indicator maculatus</name>
    <name type="common">spotted honeyguide</name>
    <dbReference type="NCBI Taxonomy" id="545262"/>
    <lineage>
        <taxon>Eukaryota</taxon>
        <taxon>Metazoa</taxon>
        <taxon>Chordata</taxon>
        <taxon>Craniata</taxon>
        <taxon>Vertebrata</taxon>
        <taxon>Euteleostomi</taxon>
        <taxon>Archelosauria</taxon>
        <taxon>Archosauria</taxon>
        <taxon>Dinosauria</taxon>
        <taxon>Saurischia</taxon>
        <taxon>Theropoda</taxon>
        <taxon>Coelurosauria</taxon>
        <taxon>Aves</taxon>
        <taxon>Neognathae</taxon>
        <taxon>Neoaves</taxon>
        <taxon>Telluraves</taxon>
        <taxon>Coraciimorphae</taxon>
        <taxon>Piciformes</taxon>
        <taxon>Indicatoridae</taxon>
        <taxon>Indicator</taxon>
    </lineage>
</organism>
<evidence type="ECO:0000256" key="3">
    <source>
        <dbReference type="ARBA" id="ARBA00022734"/>
    </source>
</evidence>
<dbReference type="FunFam" id="2.60.20.10:FF:000008">
    <property type="entry name" value="very large A-kinase anchor protein"/>
    <property type="match status" value="1"/>
</dbReference>
<feature type="domain" description="Beta/gamma crystallin 'Greek key'" evidence="6">
    <location>
        <begin position="804"/>
        <end position="845"/>
    </location>
</feature>
<evidence type="ECO:0000313" key="7">
    <source>
        <dbReference type="EMBL" id="NXN09031.1"/>
    </source>
</evidence>
<dbReference type="GO" id="GO:0030246">
    <property type="term" value="F:carbohydrate binding"/>
    <property type="evidence" value="ECO:0007669"/>
    <property type="project" value="UniProtKB-KW"/>
</dbReference>
<dbReference type="InterPro" id="IPR035992">
    <property type="entry name" value="Ricin_B-like_lectins"/>
</dbReference>
<dbReference type="Proteomes" id="UP000557230">
    <property type="component" value="Unassembled WGS sequence"/>
</dbReference>
<protein>
    <submittedName>
        <fullName evidence="7">CRBG3 protein</fullName>
    </submittedName>
</protein>
<dbReference type="GO" id="GO:0002088">
    <property type="term" value="P:lens development in camera-type eye"/>
    <property type="evidence" value="ECO:0007669"/>
    <property type="project" value="TreeGrafter"/>
</dbReference>
<accession>A0A7L1G701</accession>
<feature type="domain" description="Beta/gamma crystallin 'Greek key'" evidence="6">
    <location>
        <begin position="535"/>
        <end position="577"/>
    </location>
</feature>
<dbReference type="PROSITE" id="PS50231">
    <property type="entry name" value="RICIN_B_LECTIN"/>
    <property type="match status" value="1"/>
</dbReference>
<dbReference type="FunFam" id="2.60.20.10:FF:000010">
    <property type="entry name" value="very large A-kinase anchor protein"/>
    <property type="match status" value="1"/>
</dbReference>
<evidence type="ECO:0000259" key="6">
    <source>
        <dbReference type="PROSITE" id="PS50915"/>
    </source>
</evidence>
<feature type="domain" description="Beta/gamma crystallin 'Greek key'" evidence="6">
    <location>
        <begin position="490"/>
        <end position="534"/>
    </location>
</feature>
<dbReference type="InterPro" id="IPR001064">
    <property type="entry name" value="Beta/gamma_crystallin"/>
</dbReference>
<dbReference type="CDD" id="cd23463">
    <property type="entry name" value="beta-trefoil_Ricin_vlAKAP"/>
    <property type="match status" value="1"/>
</dbReference>
<feature type="domain" description="Beta/gamma crystallin 'Greek key'" evidence="6">
    <location>
        <begin position="344"/>
        <end position="393"/>
    </location>
</feature>
<dbReference type="SMART" id="SM00247">
    <property type="entry name" value="XTALbg"/>
    <property type="match status" value="5"/>
</dbReference>
<feature type="domain" description="Beta/gamma crystallin 'Greek key'" evidence="6">
    <location>
        <begin position="625"/>
        <end position="667"/>
    </location>
</feature>
<evidence type="ECO:0000313" key="8">
    <source>
        <dbReference type="Proteomes" id="UP000557230"/>
    </source>
</evidence>
<reference evidence="7 8" key="1">
    <citation type="submission" date="2019-09" db="EMBL/GenBank/DDBJ databases">
        <title>Bird 10,000 Genomes (B10K) Project - Family phase.</title>
        <authorList>
            <person name="Zhang G."/>
        </authorList>
    </citation>
    <scope>NUCLEOTIDE SEQUENCE [LARGE SCALE GENOMIC DNA]</scope>
    <source>
        <strain evidence="7">B10K-DU-001-78</strain>
        <tissue evidence="7">Muscle</tissue>
    </source>
</reference>
<dbReference type="PROSITE" id="PS50915">
    <property type="entry name" value="CRYSTALLIN_BETA_GAMMA"/>
    <property type="match status" value="5"/>
</dbReference>
<dbReference type="SMART" id="SM00458">
    <property type="entry name" value="RICIN"/>
    <property type="match status" value="1"/>
</dbReference>